<comment type="caution">
    <text evidence="9">The sequence shown here is derived from an EMBL/GenBank/DDBJ whole genome shotgun (WGS) entry which is preliminary data.</text>
</comment>
<sequence length="400" mass="45052">MKKIKRVQWLTVLIFILGTFFSCSDTDMTDMDLSAANDEFMVSKTTAESIAKGLVLINTRENLTNRPLKSAAIKQQKEIESILEVPDEKKKAAYFIINYKEGGFVILAGDKRSEPVLAFSETNRFDIDNDYFPTGLVSWLYSSKENIEKIRKENPKSTVQIENQWKNLQEGGADVVSYRIIPPEEPDCTPYTIQKGPFLQTTWGQGCGYNSQTPSMSCGPCSHAWTGCVATAMAQVMKYHQYPASYSWSAMPDSYGTATTSALMSAIGVAVNMSYECNGSGADTQDEVASSFRNDFGYSSATYSGYNYQTVKNELNANRPVILRGGRKSGWWIFSQYKDGHAWVCDGYLNYTDPCWGSMLKYNMNWGWDGTYNGWYSFNNFNPGEHTFNYKTGMVYNIKP</sequence>
<keyword evidence="5" id="KW-0788">Thiol protease</keyword>
<dbReference type="InterPro" id="IPR038765">
    <property type="entry name" value="Papain-like_cys_pep_sf"/>
</dbReference>
<dbReference type="InterPro" id="IPR044934">
    <property type="entry name" value="Streptopain_sf"/>
</dbReference>
<dbReference type="RefSeq" id="WP_019973956.1">
    <property type="nucleotide sequence ID" value="NZ_BJXC01000002.1"/>
</dbReference>
<dbReference type="Pfam" id="PF13734">
    <property type="entry name" value="Inhibitor_I69"/>
    <property type="match status" value="1"/>
</dbReference>
<evidence type="ECO:0000256" key="4">
    <source>
        <dbReference type="ARBA" id="ARBA00022801"/>
    </source>
</evidence>
<feature type="signal peptide" evidence="7">
    <location>
        <begin position="1"/>
        <end position="24"/>
    </location>
</feature>
<evidence type="ECO:0000313" key="9">
    <source>
        <dbReference type="EMBL" id="GEM50760.1"/>
    </source>
</evidence>
<evidence type="ECO:0000256" key="5">
    <source>
        <dbReference type="ARBA" id="ARBA00022807"/>
    </source>
</evidence>
<organism evidence="9 10">
    <name type="scientific">Empedobacter brevis NBRC 14943 = ATCC 43319</name>
    <dbReference type="NCBI Taxonomy" id="1218108"/>
    <lineage>
        <taxon>Bacteria</taxon>
        <taxon>Pseudomonadati</taxon>
        <taxon>Bacteroidota</taxon>
        <taxon>Flavobacteriia</taxon>
        <taxon>Flavobacteriales</taxon>
        <taxon>Weeksellaceae</taxon>
        <taxon>Empedobacter</taxon>
    </lineage>
</organism>
<dbReference type="Proteomes" id="UP000321245">
    <property type="component" value="Unassembled WGS sequence"/>
</dbReference>
<dbReference type="STRING" id="1218108.GCA_000382425_00448"/>
<evidence type="ECO:0000256" key="2">
    <source>
        <dbReference type="ARBA" id="ARBA00022670"/>
    </source>
</evidence>
<reference evidence="9 10" key="1">
    <citation type="submission" date="2019-07" db="EMBL/GenBank/DDBJ databases">
        <title>Whole genome shotgun sequence of Empedobacter brevis NBRC 14943.</title>
        <authorList>
            <person name="Hosoyama A."/>
            <person name="Uohara A."/>
            <person name="Ohji S."/>
            <person name="Ichikawa N."/>
        </authorList>
    </citation>
    <scope>NUCLEOTIDE SEQUENCE [LARGE SCALE GENOMIC DNA]</scope>
    <source>
        <strain evidence="9 10">NBRC 14943</strain>
    </source>
</reference>
<dbReference type="OrthoDB" id="2235251at2"/>
<name>A0A511ND75_9FLAO</name>
<evidence type="ECO:0000256" key="1">
    <source>
        <dbReference type="ARBA" id="ARBA00009693"/>
    </source>
</evidence>
<feature type="domain" description="Spi protease inhibitor" evidence="8">
    <location>
        <begin position="42"/>
        <end position="146"/>
    </location>
</feature>
<dbReference type="GO" id="GO:0006508">
    <property type="term" value="P:proteolysis"/>
    <property type="evidence" value="ECO:0007669"/>
    <property type="project" value="UniProtKB-KW"/>
</dbReference>
<feature type="active site" description="Proton acceptor" evidence="6">
    <location>
        <position position="341"/>
    </location>
</feature>
<keyword evidence="10" id="KW-1185">Reference proteome</keyword>
<protein>
    <recommendedName>
        <fullName evidence="8">Spi protease inhibitor domain-containing protein</fullName>
    </recommendedName>
</protein>
<dbReference type="InterPro" id="IPR000200">
    <property type="entry name" value="Peptidase_C10"/>
</dbReference>
<gene>
    <name evidence="9" type="ORF">EB1_05500</name>
</gene>
<keyword evidence="3 7" id="KW-0732">Signal</keyword>
<evidence type="ECO:0000313" key="10">
    <source>
        <dbReference type="Proteomes" id="UP000321245"/>
    </source>
</evidence>
<evidence type="ECO:0000259" key="8">
    <source>
        <dbReference type="Pfam" id="PF13734"/>
    </source>
</evidence>
<keyword evidence="2" id="KW-0645">Protease</keyword>
<evidence type="ECO:0000256" key="6">
    <source>
        <dbReference type="PIRSR" id="PIRSR600200-1"/>
    </source>
</evidence>
<dbReference type="InterPro" id="IPR025896">
    <property type="entry name" value="Spi_Prtas-inh"/>
</dbReference>
<evidence type="ECO:0000256" key="3">
    <source>
        <dbReference type="ARBA" id="ARBA00022729"/>
    </source>
</evidence>
<dbReference type="Pfam" id="PF01640">
    <property type="entry name" value="Peptidase_C10"/>
    <property type="match status" value="1"/>
</dbReference>
<evidence type="ECO:0000256" key="7">
    <source>
        <dbReference type="SAM" id="SignalP"/>
    </source>
</evidence>
<feature type="active site" description="Nucleophile" evidence="6">
    <location>
        <position position="228"/>
    </location>
</feature>
<proteinExistence type="inferred from homology"/>
<comment type="similarity">
    <text evidence="1">Belongs to the peptidase C10 family.</text>
</comment>
<feature type="chain" id="PRO_5021774206" description="Spi protease inhibitor domain-containing protein" evidence="7">
    <location>
        <begin position="25"/>
        <end position="400"/>
    </location>
</feature>
<dbReference type="Gene3D" id="3.90.70.50">
    <property type="entry name" value="Peptidase C10, streptopain"/>
    <property type="match status" value="2"/>
</dbReference>
<dbReference type="AlphaFoldDB" id="A0A511ND75"/>
<dbReference type="PROSITE" id="PS51257">
    <property type="entry name" value="PROKAR_LIPOPROTEIN"/>
    <property type="match status" value="1"/>
</dbReference>
<keyword evidence="4" id="KW-0378">Hydrolase</keyword>
<accession>A0A511ND75</accession>
<dbReference type="GeneID" id="84648726"/>
<dbReference type="EMBL" id="BJXC01000002">
    <property type="protein sequence ID" value="GEM50760.1"/>
    <property type="molecule type" value="Genomic_DNA"/>
</dbReference>
<dbReference type="SUPFAM" id="SSF54001">
    <property type="entry name" value="Cysteine proteinases"/>
    <property type="match status" value="1"/>
</dbReference>
<dbReference type="GO" id="GO:0008234">
    <property type="term" value="F:cysteine-type peptidase activity"/>
    <property type="evidence" value="ECO:0007669"/>
    <property type="project" value="UniProtKB-KW"/>
</dbReference>